<proteinExistence type="predicted"/>
<evidence type="ECO:0000313" key="1">
    <source>
        <dbReference type="EMBL" id="VVM16046.1"/>
    </source>
</evidence>
<sequence length="37" mass="4143">MTGARDKSFSDLALKYGQKMAELACLRSRSIRQHIGC</sequence>
<dbReference type="EMBL" id="LR700648">
    <property type="protein sequence ID" value="VVM16046.1"/>
    <property type="molecule type" value="Genomic_DNA"/>
</dbReference>
<organism evidence="1">
    <name type="scientific">Pseudomonas fluorescens</name>
    <dbReference type="NCBI Taxonomy" id="294"/>
    <lineage>
        <taxon>Bacteria</taxon>
        <taxon>Pseudomonadati</taxon>
        <taxon>Pseudomonadota</taxon>
        <taxon>Gammaproteobacteria</taxon>
        <taxon>Pseudomonadales</taxon>
        <taxon>Pseudomonadaceae</taxon>
        <taxon>Pseudomonas</taxon>
    </lineage>
</organism>
<name>A0A5E6VRY9_PSEFL</name>
<gene>
    <name evidence="1" type="ORF">PS683_04373</name>
</gene>
<protein>
    <submittedName>
        <fullName evidence="1">Uncharacterized protein</fullName>
    </submittedName>
</protein>
<accession>A0A5E6VRY9</accession>
<reference evidence="1" key="1">
    <citation type="submission" date="2019-09" db="EMBL/GenBank/DDBJ databases">
        <authorList>
            <person name="Chandra G."/>
            <person name="Truman W A."/>
        </authorList>
    </citation>
    <scope>NUCLEOTIDE SEQUENCE</scope>
    <source>
        <strain evidence="1">PS683</strain>
    </source>
</reference>
<dbReference type="AlphaFoldDB" id="A0A5E6VRY9"/>